<evidence type="ECO:0000313" key="2">
    <source>
        <dbReference type="Proteomes" id="UP000424966"/>
    </source>
</evidence>
<dbReference type="RefSeq" id="WP_032905676.1">
    <property type="nucleotide sequence ID" value="NZ_CBCSII010000015.1"/>
</dbReference>
<protein>
    <recommendedName>
        <fullName evidence="3">Polymerase nucleotidyl transferase domain-containing protein</fullName>
    </recommendedName>
</protein>
<proteinExistence type="predicted"/>
<gene>
    <name evidence="1" type="ORF">FOC37_09190</name>
</gene>
<evidence type="ECO:0000313" key="1">
    <source>
        <dbReference type="EMBL" id="QGR70539.1"/>
    </source>
</evidence>
<reference evidence="1 2" key="1">
    <citation type="submission" date="2019-11" db="EMBL/GenBank/DDBJ databases">
        <title>FDA dAtabase for Regulatory Grade micrObial Sequences (FDA-ARGOS): Supporting development and validation of Infectious Disease Dx tests.</title>
        <authorList>
            <person name="Patel R."/>
            <person name="Rucinski S."/>
            <person name="Tallon L."/>
            <person name="Sadzewicz L."/>
            <person name="Vavikolanu K."/>
            <person name="Mehta A."/>
            <person name="Aluvathingal J."/>
            <person name="Nadendla S."/>
            <person name="Nandy P."/>
            <person name="Geyer C."/>
            <person name="Yan Y."/>
            <person name="Sichtig H."/>
        </authorList>
    </citation>
    <scope>NUCLEOTIDE SEQUENCE [LARGE SCALE GENOMIC DNA]</scope>
    <source>
        <strain evidence="1 2">FDAARGOS_729</strain>
    </source>
</reference>
<sequence>MEKLCFPPLLPPGFHDLNDAEIKTLCVDAFPKSARRSMLYCNYIQLMSDVRSLNQQFKCFLELWVDGSFTTEKPEPDDIDILLVIDFDQLNLIPVMFHPQIECILNRKYIKNNYHIDLLLLYKNCPRSDYDEDRMHWRGVFCHDREDTPKGVARLSL</sequence>
<name>A0ABX6F683_YERIN</name>
<dbReference type="GeneID" id="58046434"/>
<organism evidence="1 2">
    <name type="scientific">Yersinia intermedia</name>
    <dbReference type="NCBI Taxonomy" id="631"/>
    <lineage>
        <taxon>Bacteria</taxon>
        <taxon>Pseudomonadati</taxon>
        <taxon>Pseudomonadota</taxon>
        <taxon>Gammaproteobacteria</taxon>
        <taxon>Enterobacterales</taxon>
        <taxon>Yersiniaceae</taxon>
        <taxon>Yersinia</taxon>
    </lineage>
</organism>
<dbReference type="Pfam" id="PF22014">
    <property type="entry name" value="DUF6932"/>
    <property type="match status" value="1"/>
</dbReference>
<evidence type="ECO:0008006" key="3">
    <source>
        <dbReference type="Google" id="ProtNLM"/>
    </source>
</evidence>
<dbReference type="EMBL" id="CP046294">
    <property type="protein sequence ID" value="QGR70539.1"/>
    <property type="molecule type" value="Genomic_DNA"/>
</dbReference>
<dbReference type="InterPro" id="IPR053860">
    <property type="entry name" value="DUF6932"/>
</dbReference>
<keyword evidence="2" id="KW-1185">Reference proteome</keyword>
<dbReference type="Proteomes" id="UP000424966">
    <property type="component" value="Chromosome"/>
</dbReference>
<accession>A0ABX6F683</accession>